<name>A0A816TXU4_9BILA</name>
<dbReference type="Pfam" id="PF12796">
    <property type="entry name" value="Ank_2"/>
    <property type="match status" value="1"/>
</dbReference>
<dbReference type="PROSITE" id="PS50297">
    <property type="entry name" value="ANK_REP_REGION"/>
    <property type="match status" value="2"/>
</dbReference>
<dbReference type="Proteomes" id="UP000663824">
    <property type="component" value="Unassembled WGS sequence"/>
</dbReference>
<gene>
    <name evidence="2" type="ORF">MBJ925_LOCUS22495</name>
</gene>
<keyword evidence="1" id="KW-0040">ANK repeat</keyword>
<dbReference type="PANTHER" id="PTHR24183:SF1">
    <property type="entry name" value="FIBRONECTIN TYPE 3 AND ANKYRIN REPEAT DOMAINS PROTEIN 1"/>
    <property type="match status" value="1"/>
</dbReference>
<sequence>MDEVVPIDSLYNDEYVPEELYALVQNNLVDQLSDRLDSLTHPIEYLTAVSWHGEEKLSLLMVAALNGYEDTVRILFAHCPPQYQIELKRRVAVSEGYLIGGMTALQCACYRAHFTLAKTLIDMGGADINNDNDDHIGYPLLIQASEHNRLDIVRFLIENGYSDINKTQSNDQDRCTALIWAAFKGYTTMIEYLLEKGADINYSCKSGAMLAPTPITCAVLRGNVAAVQLLCDADADTSVKFTDGKTLLMAAAERKYFDACYLVFESSQIKSDDETIGNALCLVIIATKILELQIMKNEDQALIFQWISKLCRSNLVTQEGKTLLQLCVDNSLNEALNWRRDDILLHIRFPNESALQLLLTCAYHWLDLDAAERIGGSTALHLACQQSNEPTIIKCLVNAGAHIDCVNLHGETPIDCTKNENMIGFLASKLFPRRLKCLCARLIADKRLNTNHHDQLTSHLNKFILLHDRRRAECNL</sequence>
<evidence type="ECO:0000256" key="1">
    <source>
        <dbReference type="PROSITE-ProRule" id="PRU00023"/>
    </source>
</evidence>
<reference evidence="2" key="1">
    <citation type="submission" date="2021-02" db="EMBL/GenBank/DDBJ databases">
        <authorList>
            <person name="Nowell W R."/>
        </authorList>
    </citation>
    <scope>NUCLEOTIDE SEQUENCE</scope>
</reference>
<accession>A0A816TXU4</accession>
<dbReference type="SMART" id="SM00248">
    <property type="entry name" value="ANK"/>
    <property type="match status" value="7"/>
</dbReference>
<organism evidence="2 3">
    <name type="scientific">Rotaria magnacalcarata</name>
    <dbReference type="NCBI Taxonomy" id="392030"/>
    <lineage>
        <taxon>Eukaryota</taxon>
        <taxon>Metazoa</taxon>
        <taxon>Spiralia</taxon>
        <taxon>Gnathifera</taxon>
        <taxon>Rotifera</taxon>
        <taxon>Eurotatoria</taxon>
        <taxon>Bdelloidea</taxon>
        <taxon>Philodinida</taxon>
        <taxon>Philodinidae</taxon>
        <taxon>Rotaria</taxon>
    </lineage>
</organism>
<proteinExistence type="predicted"/>
<dbReference type="GO" id="GO:0005634">
    <property type="term" value="C:nucleus"/>
    <property type="evidence" value="ECO:0007669"/>
    <property type="project" value="TreeGrafter"/>
</dbReference>
<dbReference type="InterPro" id="IPR036770">
    <property type="entry name" value="Ankyrin_rpt-contain_sf"/>
</dbReference>
<dbReference type="PANTHER" id="PTHR24183">
    <property type="entry name" value="FIBRONECTIN TYPE 3 AND ANKYRIN REPEAT DOMAINS PROTEIN 1"/>
    <property type="match status" value="1"/>
</dbReference>
<evidence type="ECO:0000313" key="3">
    <source>
        <dbReference type="Proteomes" id="UP000663824"/>
    </source>
</evidence>
<dbReference type="Gene3D" id="1.25.40.20">
    <property type="entry name" value="Ankyrin repeat-containing domain"/>
    <property type="match status" value="3"/>
</dbReference>
<comment type="caution">
    <text evidence="2">The sequence shown here is derived from an EMBL/GenBank/DDBJ whole genome shotgun (WGS) entry which is preliminary data.</text>
</comment>
<dbReference type="AlphaFoldDB" id="A0A816TXU4"/>
<dbReference type="InterPro" id="IPR002110">
    <property type="entry name" value="Ankyrin_rpt"/>
</dbReference>
<dbReference type="GO" id="GO:0042981">
    <property type="term" value="P:regulation of apoptotic process"/>
    <property type="evidence" value="ECO:0007669"/>
    <property type="project" value="TreeGrafter"/>
</dbReference>
<evidence type="ECO:0000313" key="2">
    <source>
        <dbReference type="EMBL" id="CAF2102275.1"/>
    </source>
</evidence>
<dbReference type="Pfam" id="PF00023">
    <property type="entry name" value="Ank"/>
    <property type="match status" value="1"/>
</dbReference>
<dbReference type="Pfam" id="PF13637">
    <property type="entry name" value="Ank_4"/>
    <property type="match status" value="1"/>
</dbReference>
<feature type="repeat" description="ANK" evidence="1">
    <location>
        <begin position="173"/>
        <end position="205"/>
    </location>
</feature>
<feature type="repeat" description="ANK" evidence="1">
    <location>
        <begin position="375"/>
        <end position="408"/>
    </location>
</feature>
<dbReference type="EMBL" id="CAJNRE010011526">
    <property type="protein sequence ID" value="CAF2102275.1"/>
    <property type="molecule type" value="Genomic_DNA"/>
</dbReference>
<dbReference type="PROSITE" id="PS50088">
    <property type="entry name" value="ANK_REPEAT"/>
    <property type="match status" value="2"/>
</dbReference>
<dbReference type="SUPFAM" id="SSF48403">
    <property type="entry name" value="Ankyrin repeat"/>
    <property type="match status" value="1"/>
</dbReference>
<protein>
    <submittedName>
        <fullName evidence="2">Uncharacterized protein</fullName>
    </submittedName>
</protein>